<dbReference type="Gene3D" id="2.60.120.200">
    <property type="match status" value="1"/>
</dbReference>
<dbReference type="NCBIfam" id="NF038128">
    <property type="entry name" value="choice_anch_J"/>
    <property type="match status" value="1"/>
</dbReference>
<proteinExistence type="predicted"/>
<dbReference type="PROSITE" id="PS51257">
    <property type="entry name" value="PROKAR_LIPOPROTEIN"/>
    <property type="match status" value="1"/>
</dbReference>
<organism evidence="1 2">
    <name type="scientific">Lacinutrix venerupis</name>
    <dbReference type="NCBI Taxonomy" id="1486034"/>
    <lineage>
        <taxon>Bacteria</taxon>
        <taxon>Pseudomonadati</taxon>
        <taxon>Bacteroidota</taxon>
        <taxon>Flavobacteriia</taxon>
        <taxon>Flavobacteriales</taxon>
        <taxon>Flavobacteriaceae</taxon>
        <taxon>Lacinutrix</taxon>
    </lineage>
</organism>
<keyword evidence="2" id="KW-1185">Reference proteome</keyword>
<dbReference type="KEGG" id="lvn:BWR22_01805"/>
<evidence type="ECO:0000313" key="2">
    <source>
        <dbReference type="Proteomes" id="UP000187506"/>
    </source>
</evidence>
<dbReference type="EMBL" id="CP019352">
    <property type="protein sequence ID" value="APX99094.1"/>
    <property type="molecule type" value="Genomic_DNA"/>
</dbReference>
<gene>
    <name evidence="1" type="ORF">BWR22_01805</name>
</gene>
<dbReference type="RefSeq" id="WP_076731735.1">
    <property type="nucleotide sequence ID" value="NZ_CP019352.1"/>
</dbReference>
<accession>A0AAC9PVS0</accession>
<protein>
    <recommendedName>
        <fullName evidence="3">DUF5017 domain-containing protein</fullName>
    </recommendedName>
</protein>
<dbReference type="Proteomes" id="UP000187506">
    <property type="component" value="Chromosome"/>
</dbReference>
<evidence type="ECO:0008006" key="3">
    <source>
        <dbReference type="Google" id="ProtNLM"/>
    </source>
</evidence>
<name>A0AAC9PVS0_9FLAO</name>
<evidence type="ECO:0000313" key="1">
    <source>
        <dbReference type="EMBL" id="APX99094.1"/>
    </source>
</evidence>
<sequence length="564" mass="61988">MKKAIYLLALVGAVLTGCDPLDDINNEIDALPAAANVGEFEYTLTDEDYENFNLGFGNFDSEEQAKDSIPSLLSELYPLYGQNSSVLVNYNLYIGNAEGVSDYTNSDIYELTNSDYASTGSDAFGFYPNVNATSEIPDVLATQISAPTEGQIVLAKYDQYTETPTVGLASIVEYNFVGSFEGWTSVEESGADAVWTSESGYVQGNGFFNGTQNSNVEWLVSPTVDLAGEDNLKFQITQELDFAGDTSLIKILVSTDYSGDVLTATWDEITLANPATGDMASSEDYDFSAYDGQQINIAFKYTSIADDPLTPTEDEGDAARWRIQDLAIKTLGATGETNSKGEYFIYTSGSWEAVENIYYLSSADFDSMGTGSGQPGQYDNFSSSVSPDNYLPTFLELNFPYGQEEEELFVIYDYYSSSTGAQIRGNLYTFTNGMWNAHESTIETSLKFGFDNGAWVPDNTIRVTLTGTEFSYIISEYGTTPGFEEPVASLNQYSNFDRRSSDPAYWSEDMLKTVFIDLLENVLAPGAEDEQKYVLSYAIYDGSSGVEQMAFIKLNGEWDINPEG</sequence>
<reference evidence="1 2" key="1">
    <citation type="submission" date="2017-01" db="EMBL/GenBank/DDBJ databases">
        <title>Complete genome of Lacinutrix venerupis DOK2-8 isolated from seawater in Dokdo.</title>
        <authorList>
            <person name="Chi W.-J."/>
            <person name="Kim J.H."/>
        </authorList>
    </citation>
    <scope>NUCLEOTIDE SEQUENCE [LARGE SCALE GENOMIC DNA]</scope>
    <source>
        <strain evidence="1 2">DOK2-8</strain>
    </source>
</reference>
<dbReference type="AlphaFoldDB" id="A0AAC9PVS0"/>